<evidence type="ECO:0000256" key="4">
    <source>
        <dbReference type="ARBA" id="ARBA00023015"/>
    </source>
</evidence>
<comment type="subcellular location">
    <subcellularLocation>
        <location evidence="1 8">Nucleus</location>
    </subcellularLocation>
</comment>
<dbReference type="GO" id="GO:0003712">
    <property type="term" value="F:transcription coregulator activity"/>
    <property type="evidence" value="ECO:0007669"/>
    <property type="project" value="InterPro"/>
</dbReference>
<comment type="function">
    <text evidence="8">Component of the Mediator complex, a coactivator involved in the regulated transcription of nearly all RNA polymerase II-dependent genes. Mediator functions as a bridge to convey information from gene-specific regulatory proteins to the basal RNA polymerase II transcription machinery. Mediator is recruited to promoters by direct interactions with regulatory proteins and serves as a scaffold for the assembly of a functional preinitiation complex with RNA polymerase II and the general transcription factors.</text>
</comment>
<gene>
    <name evidence="8" type="primary">MED18</name>
    <name evidence="9" type="ORF">BABINDRAFT_160632</name>
</gene>
<dbReference type="GeneID" id="30146203"/>
<dbReference type="OrthoDB" id="5348092at2759"/>
<evidence type="ECO:0000256" key="5">
    <source>
        <dbReference type="ARBA" id="ARBA00023163"/>
    </source>
</evidence>
<dbReference type="Gene3D" id="2.40.320.10">
    <property type="entry name" value="Hypothetical Protein Pfu-838710-001"/>
    <property type="match status" value="1"/>
</dbReference>
<dbReference type="Pfam" id="PF09637">
    <property type="entry name" value="Med18"/>
    <property type="match status" value="1"/>
</dbReference>
<dbReference type="EMBL" id="KV454428">
    <property type="protein sequence ID" value="ODQ81257.1"/>
    <property type="molecule type" value="Genomic_DNA"/>
</dbReference>
<dbReference type="Proteomes" id="UP000094336">
    <property type="component" value="Unassembled WGS sequence"/>
</dbReference>
<evidence type="ECO:0000313" key="9">
    <source>
        <dbReference type="EMBL" id="ODQ81257.1"/>
    </source>
</evidence>
<evidence type="ECO:0000256" key="6">
    <source>
        <dbReference type="ARBA" id="ARBA00023242"/>
    </source>
</evidence>
<keyword evidence="10" id="KW-1185">Reference proteome</keyword>
<sequence length="224" mass="25803">MAPLPVRVHTLLAMPYLKYYPKVEPGKVNQIEMCKIRVQREWTLADWEDHTPQIRARSVVHNERLGNDVWTIQLSDIPLAGKRSTTSQAIYESTITSGNVLPYLTVLGYKMETEFWVQGHRFFHNRIIIELTRIFVANTETFQREMGERENKTPEKIPLQLLDRSGQFLVRAYVNVAKMTDVDALSRANTELLLLQAELAGLFDLAMPDRMCMDGRVATVQEKP</sequence>
<keyword evidence="4 8" id="KW-0805">Transcription regulation</keyword>
<evidence type="ECO:0000313" key="10">
    <source>
        <dbReference type="Proteomes" id="UP000094336"/>
    </source>
</evidence>
<accession>A0A1E3QW93</accession>
<dbReference type="InterPro" id="IPR019095">
    <property type="entry name" value="Mediator_Med18"/>
</dbReference>
<comment type="similarity">
    <text evidence="2 8">Belongs to the Mediator complex subunit 18 family.</text>
</comment>
<dbReference type="STRING" id="984486.A0A1E3QW93"/>
<keyword evidence="8" id="KW-0010">Activator</keyword>
<organism evidence="9 10">
    <name type="scientific">Babjeviella inositovora NRRL Y-12698</name>
    <dbReference type="NCBI Taxonomy" id="984486"/>
    <lineage>
        <taxon>Eukaryota</taxon>
        <taxon>Fungi</taxon>
        <taxon>Dikarya</taxon>
        <taxon>Ascomycota</taxon>
        <taxon>Saccharomycotina</taxon>
        <taxon>Pichiomycetes</taxon>
        <taxon>Serinales incertae sedis</taxon>
        <taxon>Babjeviella</taxon>
    </lineage>
</organism>
<dbReference type="GO" id="GO:0006357">
    <property type="term" value="P:regulation of transcription by RNA polymerase II"/>
    <property type="evidence" value="ECO:0007669"/>
    <property type="project" value="InterPro"/>
</dbReference>
<dbReference type="RefSeq" id="XP_018986585.1">
    <property type="nucleotide sequence ID" value="XM_019128350.1"/>
</dbReference>
<evidence type="ECO:0000256" key="8">
    <source>
        <dbReference type="RuleBase" id="RU364150"/>
    </source>
</evidence>
<dbReference type="GO" id="GO:0016592">
    <property type="term" value="C:mediator complex"/>
    <property type="evidence" value="ECO:0007669"/>
    <property type="project" value="InterPro"/>
</dbReference>
<dbReference type="PANTHER" id="PTHR13321">
    <property type="entry name" value="MEDIATOR OF RNA POLYMERASE II TRANSCRIPTION, SUBUNIT 18"/>
    <property type="match status" value="1"/>
</dbReference>
<dbReference type="PANTHER" id="PTHR13321:SF2">
    <property type="entry name" value="MEDIATOR OF RNA POLYMERASE II TRANSCRIPTION SUBUNIT 18"/>
    <property type="match status" value="1"/>
</dbReference>
<dbReference type="AlphaFoldDB" id="A0A1E3QW93"/>
<keyword evidence="5 8" id="KW-0804">Transcription</keyword>
<reference evidence="10" key="1">
    <citation type="submission" date="2016-05" db="EMBL/GenBank/DDBJ databases">
        <title>Comparative genomics of biotechnologically important yeasts.</title>
        <authorList>
            <consortium name="DOE Joint Genome Institute"/>
            <person name="Riley R."/>
            <person name="Haridas S."/>
            <person name="Wolfe K.H."/>
            <person name="Lopes M.R."/>
            <person name="Hittinger C.T."/>
            <person name="Goker M."/>
            <person name="Salamov A."/>
            <person name="Wisecaver J."/>
            <person name="Long T.M."/>
            <person name="Aerts A.L."/>
            <person name="Barry K."/>
            <person name="Choi C."/>
            <person name="Clum A."/>
            <person name="Coughlan A.Y."/>
            <person name="Deshpande S."/>
            <person name="Douglass A.P."/>
            <person name="Hanson S.J."/>
            <person name="Klenk H.-P."/>
            <person name="Labutti K."/>
            <person name="Lapidus A."/>
            <person name="Lindquist E."/>
            <person name="Lipzen A."/>
            <person name="Meier-Kolthoff J.P."/>
            <person name="Ohm R.A."/>
            <person name="Otillar R.P."/>
            <person name="Pangilinan J."/>
            <person name="Peng Y."/>
            <person name="Rokas A."/>
            <person name="Rosa C.A."/>
            <person name="Scheuner C."/>
            <person name="Sibirny A.A."/>
            <person name="Slot J.C."/>
            <person name="Stielow J.B."/>
            <person name="Sun H."/>
            <person name="Kurtzman C.P."/>
            <person name="Blackwell M."/>
            <person name="Grigoriev I.V."/>
            <person name="Jeffries T.W."/>
        </authorList>
    </citation>
    <scope>NUCLEOTIDE SEQUENCE [LARGE SCALE GENOMIC DNA]</scope>
    <source>
        <strain evidence="10">NRRL Y-12698</strain>
    </source>
</reference>
<evidence type="ECO:0000256" key="3">
    <source>
        <dbReference type="ARBA" id="ARBA00019612"/>
    </source>
</evidence>
<protein>
    <recommendedName>
        <fullName evidence="3 8">Mediator of RNA polymerase II transcription subunit 18</fullName>
    </recommendedName>
    <alternativeName>
        <fullName evidence="7 8">Mediator complex subunit 18</fullName>
    </alternativeName>
</protein>
<evidence type="ECO:0000256" key="2">
    <source>
        <dbReference type="ARBA" id="ARBA00009814"/>
    </source>
</evidence>
<name>A0A1E3QW93_9ASCO</name>
<evidence type="ECO:0000256" key="7">
    <source>
        <dbReference type="ARBA" id="ARBA00032012"/>
    </source>
</evidence>
<keyword evidence="6 8" id="KW-0539">Nucleus</keyword>
<dbReference type="GO" id="GO:0006369">
    <property type="term" value="P:termination of RNA polymerase II transcription"/>
    <property type="evidence" value="ECO:0007669"/>
    <property type="project" value="TreeGrafter"/>
</dbReference>
<dbReference type="GO" id="GO:0070847">
    <property type="term" value="C:core mediator complex"/>
    <property type="evidence" value="ECO:0007669"/>
    <property type="project" value="TreeGrafter"/>
</dbReference>
<evidence type="ECO:0000256" key="1">
    <source>
        <dbReference type="ARBA" id="ARBA00004123"/>
    </source>
</evidence>
<comment type="subunit">
    <text evidence="8">Component of the Mediator complex.</text>
</comment>
<proteinExistence type="inferred from homology"/>